<evidence type="ECO:0000313" key="2">
    <source>
        <dbReference type="Proteomes" id="UP000789920"/>
    </source>
</evidence>
<gene>
    <name evidence="1" type="ORF">RPERSI_LOCUS27522</name>
</gene>
<comment type="caution">
    <text evidence="1">The sequence shown here is derived from an EMBL/GenBank/DDBJ whole genome shotgun (WGS) entry which is preliminary data.</text>
</comment>
<feature type="non-terminal residue" evidence="1">
    <location>
        <position position="1"/>
    </location>
</feature>
<organism evidence="1 2">
    <name type="scientific">Racocetra persica</name>
    <dbReference type="NCBI Taxonomy" id="160502"/>
    <lineage>
        <taxon>Eukaryota</taxon>
        <taxon>Fungi</taxon>
        <taxon>Fungi incertae sedis</taxon>
        <taxon>Mucoromycota</taxon>
        <taxon>Glomeromycotina</taxon>
        <taxon>Glomeromycetes</taxon>
        <taxon>Diversisporales</taxon>
        <taxon>Gigasporaceae</taxon>
        <taxon>Racocetra</taxon>
    </lineage>
</organism>
<dbReference type="EMBL" id="CAJVQC010097399">
    <property type="protein sequence ID" value="CAG8829513.1"/>
    <property type="molecule type" value="Genomic_DNA"/>
</dbReference>
<accession>A0ACA9S6F8</accession>
<evidence type="ECO:0000313" key="1">
    <source>
        <dbReference type="EMBL" id="CAG8829513.1"/>
    </source>
</evidence>
<reference evidence="1" key="1">
    <citation type="submission" date="2021-06" db="EMBL/GenBank/DDBJ databases">
        <authorList>
            <person name="Kallberg Y."/>
            <person name="Tangrot J."/>
            <person name="Rosling A."/>
        </authorList>
    </citation>
    <scope>NUCLEOTIDE SEQUENCE</scope>
    <source>
        <strain evidence="1">MA461A</strain>
    </source>
</reference>
<protein>
    <submittedName>
        <fullName evidence="1">23733_t:CDS:1</fullName>
    </submittedName>
</protein>
<dbReference type="Proteomes" id="UP000789920">
    <property type="component" value="Unassembled WGS sequence"/>
</dbReference>
<feature type="non-terminal residue" evidence="1">
    <location>
        <position position="163"/>
    </location>
</feature>
<keyword evidence="2" id="KW-1185">Reference proteome</keyword>
<name>A0ACA9S6F8_9GLOM</name>
<proteinExistence type="predicted"/>
<sequence>IMGDTKFILSIDGGGIRGLIPAKVVSEIEKRVNEELKKDNPNIDLKCADLFDVIAGTSTGSILALAFAKPNPNNNNRPEYDGPFMVDFFQKHKDEVFPSFSPLTIASQILHHTAEILKKFRVSSMTSRVADEVTSVVNLVRKETVKIESKLTKSINNEANETN</sequence>